<accession>A0AAD1UMR0</accession>
<dbReference type="EMBL" id="CAMPGE010009186">
    <property type="protein sequence ID" value="CAI2368059.1"/>
    <property type="molecule type" value="Genomic_DNA"/>
</dbReference>
<evidence type="ECO:0000313" key="2">
    <source>
        <dbReference type="Proteomes" id="UP001295684"/>
    </source>
</evidence>
<evidence type="ECO:0000313" key="1">
    <source>
        <dbReference type="EMBL" id="CAI2368059.1"/>
    </source>
</evidence>
<comment type="caution">
    <text evidence="1">The sequence shown here is derived from an EMBL/GenBank/DDBJ whole genome shotgun (WGS) entry which is preliminary data.</text>
</comment>
<name>A0AAD1UMR0_EUPCR</name>
<sequence>MWESYAYTNLLDFHNYAFRLFHYEQNSVLLTKIFEVLATVSFIEVNILENMLIVIFSAKIFTACHPRKLVT</sequence>
<dbReference type="Proteomes" id="UP001295684">
    <property type="component" value="Unassembled WGS sequence"/>
</dbReference>
<keyword evidence="2" id="KW-1185">Reference proteome</keyword>
<protein>
    <submittedName>
        <fullName evidence="1">Uncharacterized protein</fullName>
    </submittedName>
</protein>
<proteinExistence type="predicted"/>
<dbReference type="AlphaFoldDB" id="A0AAD1UMR0"/>
<reference evidence="1" key="1">
    <citation type="submission" date="2023-07" db="EMBL/GenBank/DDBJ databases">
        <authorList>
            <consortium name="AG Swart"/>
            <person name="Singh M."/>
            <person name="Singh A."/>
            <person name="Seah K."/>
            <person name="Emmerich C."/>
        </authorList>
    </citation>
    <scope>NUCLEOTIDE SEQUENCE</scope>
    <source>
        <strain evidence="1">DP1</strain>
    </source>
</reference>
<organism evidence="1 2">
    <name type="scientific">Euplotes crassus</name>
    <dbReference type="NCBI Taxonomy" id="5936"/>
    <lineage>
        <taxon>Eukaryota</taxon>
        <taxon>Sar</taxon>
        <taxon>Alveolata</taxon>
        <taxon>Ciliophora</taxon>
        <taxon>Intramacronucleata</taxon>
        <taxon>Spirotrichea</taxon>
        <taxon>Hypotrichia</taxon>
        <taxon>Euplotida</taxon>
        <taxon>Euplotidae</taxon>
        <taxon>Moneuplotes</taxon>
    </lineage>
</organism>
<gene>
    <name evidence="1" type="ORF">ECRASSUSDP1_LOCUS9348</name>
</gene>